<name>A0A8H8CKI2_PSICU</name>
<evidence type="ECO:0000313" key="2">
    <source>
        <dbReference type="EMBL" id="KAG5168816.1"/>
    </source>
</evidence>
<keyword evidence="1" id="KW-0472">Membrane</keyword>
<gene>
    <name evidence="2" type="ORF">JR316_005370</name>
</gene>
<dbReference type="AlphaFoldDB" id="A0A8H8CKI2"/>
<keyword evidence="1" id="KW-0812">Transmembrane</keyword>
<reference evidence="2" key="1">
    <citation type="submission" date="2021-02" db="EMBL/GenBank/DDBJ databases">
        <title>Psilocybe cubensis genome.</title>
        <authorList>
            <person name="Mckernan K.J."/>
            <person name="Crawford S."/>
            <person name="Trippe A."/>
            <person name="Kane L.T."/>
            <person name="Mclaughlin S."/>
        </authorList>
    </citation>
    <scope>NUCLEOTIDE SEQUENCE [LARGE SCALE GENOMIC DNA]</scope>
    <source>
        <strain evidence="2">MGC-MH-2018</strain>
    </source>
</reference>
<evidence type="ECO:0000256" key="1">
    <source>
        <dbReference type="SAM" id="Phobius"/>
    </source>
</evidence>
<dbReference type="EMBL" id="JAFIQS010000005">
    <property type="protein sequence ID" value="KAG5168816.1"/>
    <property type="molecule type" value="Genomic_DNA"/>
</dbReference>
<keyword evidence="1" id="KW-1133">Transmembrane helix</keyword>
<protein>
    <submittedName>
        <fullName evidence="2">Uncharacterized protein</fullName>
    </submittedName>
</protein>
<accession>A0A8H8CKI2</accession>
<dbReference type="OrthoDB" id="3043994at2759"/>
<proteinExistence type="predicted"/>
<sequence length="274" mass="30444">MDATVLGMDPLTFTLTALSALGVLCSTAAFLARRYGRWRWCYFRDRDLDLWLASAEGMDRVWEAFERLCGIVVEAQCEGGPTGTCAGRGVHGKHLVRLRWHVERLEYQLKTLMLATTPRSTTTSTTSESPAKGGIVQTLRRWFKTIAFLRLSQEIRAFALSLRMITKQMERVKYARLGLGMGRDDGLETSTTDADDLSALEAAVEAAIESLLASLPAPKENTADSSQSWKAIRIHDLEANVNNYAPSTDIILPMIQKPPRLHLSAVRKLSCSVQ</sequence>
<comment type="caution">
    <text evidence="2">The sequence shown here is derived from an EMBL/GenBank/DDBJ whole genome shotgun (WGS) entry which is preliminary data.</text>
</comment>
<organism evidence="2">
    <name type="scientific">Psilocybe cubensis</name>
    <name type="common">Psychedelic mushroom</name>
    <name type="synonym">Stropharia cubensis</name>
    <dbReference type="NCBI Taxonomy" id="181762"/>
    <lineage>
        <taxon>Eukaryota</taxon>
        <taxon>Fungi</taxon>
        <taxon>Dikarya</taxon>
        <taxon>Basidiomycota</taxon>
        <taxon>Agaricomycotina</taxon>
        <taxon>Agaricomycetes</taxon>
        <taxon>Agaricomycetidae</taxon>
        <taxon>Agaricales</taxon>
        <taxon>Agaricineae</taxon>
        <taxon>Strophariaceae</taxon>
        <taxon>Psilocybe</taxon>
    </lineage>
</organism>
<feature type="transmembrane region" description="Helical" evidence="1">
    <location>
        <begin position="12"/>
        <end position="32"/>
    </location>
</feature>